<keyword evidence="2" id="KW-0472">Membrane</keyword>
<evidence type="ECO:0000256" key="1">
    <source>
        <dbReference type="SAM" id="MobiDB-lite"/>
    </source>
</evidence>
<protein>
    <submittedName>
        <fullName evidence="4">Uncharacterized protein</fullName>
    </submittedName>
</protein>
<evidence type="ECO:0000313" key="5">
    <source>
        <dbReference type="Proteomes" id="UP000054544"/>
    </source>
</evidence>
<feature type="signal peptide" evidence="3">
    <location>
        <begin position="1"/>
        <end position="25"/>
    </location>
</feature>
<keyword evidence="2" id="KW-1133">Transmembrane helix</keyword>
<keyword evidence="2" id="KW-0812">Transmembrane</keyword>
<feature type="transmembrane region" description="Helical" evidence="2">
    <location>
        <begin position="35"/>
        <end position="52"/>
    </location>
</feature>
<keyword evidence="3" id="KW-0732">Signal</keyword>
<accession>A0A0D9NXM2</accession>
<feature type="region of interest" description="Disordered" evidence="1">
    <location>
        <begin position="92"/>
        <end position="113"/>
    </location>
</feature>
<reference evidence="5" key="1">
    <citation type="journal article" date="2014" name="BMC Genomics">
        <title>The genome sequence of the biocontrol fungus Metarhizium anisopliae and comparative genomics of Metarhizium species.</title>
        <authorList>
            <person name="Pattemore J.A."/>
            <person name="Hane J.K."/>
            <person name="Williams A.H."/>
            <person name="Wilson B.A."/>
            <person name="Stodart B.J."/>
            <person name="Ash G.J."/>
        </authorList>
    </citation>
    <scope>NUCLEOTIDE SEQUENCE [LARGE SCALE GENOMIC DNA]</scope>
    <source>
        <strain evidence="5">BRIP 53293</strain>
    </source>
</reference>
<dbReference type="EMBL" id="KE384734">
    <property type="protein sequence ID" value="KJK78568.1"/>
    <property type="molecule type" value="Genomic_DNA"/>
</dbReference>
<dbReference type="Proteomes" id="UP000054544">
    <property type="component" value="Unassembled WGS sequence"/>
</dbReference>
<dbReference type="AlphaFoldDB" id="A0A0D9NXM2"/>
<name>A0A0D9NXM2_METAN</name>
<evidence type="ECO:0000313" key="4">
    <source>
        <dbReference type="EMBL" id="KJK78568.1"/>
    </source>
</evidence>
<organism evidence="4 5">
    <name type="scientific">Metarhizium anisopliae BRIP 53293</name>
    <dbReference type="NCBI Taxonomy" id="1291518"/>
    <lineage>
        <taxon>Eukaryota</taxon>
        <taxon>Fungi</taxon>
        <taxon>Dikarya</taxon>
        <taxon>Ascomycota</taxon>
        <taxon>Pezizomycotina</taxon>
        <taxon>Sordariomycetes</taxon>
        <taxon>Hypocreomycetidae</taxon>
        <taxon>Hypocreales</taxon>
        <taxon>Clavicipitaceae</taxon>
        <taxon>Metarhizium</taxon>
    </lineage>
</organism>
<keyword evidence="5" id="KW-1185">Reference proteome</keyword>
<evidence type="ECO:0000256" key="3">
    <source>
        <dbReference type="SAM" id="SignalP"/>
    </source>
</evidence>
<sequence length="113" mass="12786">MTMLDQLTTAVSLLLLCLFLRVVWESGASARRTKIWLGALMLNAALLMTRAMQVGSLHPQYRKLLFLWAAEMLLCFVTWMWSFQPPETERWADGDATRAVPEAAVPADDKDSK</sequence>
<proteinExistence type="predicted"/>
<feature type="transmembrane region" description="Helical" evidence="2">
    <location>
        <begin position="64"/>
        <end position="81"/>
    </location>
</feature>
<evidence type="ECO:0000256" key="2">
    <source>
        <dbReference type="SAM" id="Phobius"/>
    </source>
</evidence>
<gene>
    <name evidence="4" type="ORF">H634G_06266</name>
</gene>
<feature type="chain" id="PRO_5002341537" evidence="3">
    <location>
        <begin position="26"/>
        <end position="113"/>
    </location>
</feature>